<dbReference type="Gene3D" id="3.40.50.1820">
    <property type="entry name" value="alpha/beta hydrolase"/>
    <property type="match status" value="1"/>
</dbReference>
<name>A0ABT6MLM6_9GAMM</name>
<dbReference type="RefSeq" id="WP_280940961.1">
    <property type="nucleotide sequence ID" value="NZ_JARYGX010000003.1"/>
</dbReference>
<sequence>MFLYQLHELTRSWMAPLTYWAEANARAFSTPGSWLSGMPGAERIAAANELVHRIGKDYEKPAFDIHSIEWEGEVYPVVEKTVLSTPFCNLLRFKRYTDDAGTIGEMRGQPPVLIVAPLSGHHATLLRDTVRTMLRDHKVYITDWVDARMVPREAGPFTLDDYVRTIEGFIRHIGAKDLHVMSVCQPTVPVLAAISLMAARGEPVPRSMVMMGGPIDTRQSPTSVNNLATKRPLSWFQNNVIHPVPQNYPGAGRRVYPGFLQHTGFMAMNPERHFMSHWDFYQNLVKGDLDDAESHRRFYDEYNAVLDMPAEYYLDTIRVVFQEHLLPRGLWDVGGERVDPGRISGTALMTIEGELDDISGLGQTRAAHDLCTGIGQADRQHLTVQGAGHYGIFSGRRWREQVYPKVRDFIAANAAEERGRSPAGRERRAGRPPSRRKAAAPR</sequence>
<keyword evidence="4" id="KW-1185">Reference proteome</keyword>
<dbReference type="PANTHER" id="PTHR36837:SF4">
    <property type="entry name" value="BLR0908 PROTEIN"/>
    <property type="match status" value="1"/>
</dbReference>
<proteinExistence type="predicted"/>
<reference evidence="3" key="1">
    <citation type="journal article" date="2007" name="Int. J. Syst. Evol. Microbiol.">
        <title>Luteimonas composti sp. nov., a moderately thermophilic bacterium isolated from food waste.</title>
        <authorList>
            <person name="Young C.C."/>
            <person name="Kampfer P."/>
            <person name="Chen W.M."/>
            <person name="Yen W.S."/>
            <person name="Arun A.B."/>
            <person name="Lai W.A."/>
            <person name="Shen F.T."/>
            <person name="Rekha P.D."/>
            <person name="Lin K.Y."/>
            <person name="Chou J.H."/>
        </authorList>
    </citation>
    <scope>NUCLEOTIDE SEQUENCE</scope>
    <source>
        <strain evidence="3">CC-YY355</strain>
    </source>
</reference>
<evidence type="ECO:0000313" key="4">
    <source>
        <dbReference type="Proteomes" id="UP001160550"/>
    </source>
</evidence>
<protein>
    <submittedName>
        <fullName evidence="3">Polyhydroxyalkanoate depolymerase</fullName>
    </submittedName>
</protein>
<dbReference type="PIRSF" id="PIRSF020818">
    <property type="entry name" value="PHB_depoly_PhaZ"/>
    <property type="match status" value="1"/>
</dbReference>
<dbReference type="InterPro" id="IPR010915">
    <property type="entry name" value="PHB_depoly_PhaZ"/>
</dbReference>
<accession>A0ABT6MLM6</accession>
<organism evidence="3 4">
    <name type="scientific">Luteimonas composti</name>
    <dbReference type="NCBI Taxonomy" id="398257"/>
    <lineage>
        <taxon>Bacteria</taxon>
        <taxon>Pseudomonadati</taxon>
        <taxon>Pseudomonadota</taxon>
        <taxon>Gammaproteobacteria</taxon>
        <taxon>Lysobacterales</taxon>
        <taxon>Lysobacteraceae</taxon>
        <taxon>Luteimonas</taxon>
    </lineage>
</organism>
<dbReference type="InterPro" id="IPR009656">
    <property type="entry name" value="PHB_depo_C"/>
</dbReference>
<dbReference type="InterPro" id="IPR029058">
    <property type="entry name" value="AB_hydrolase_fold"/>
</dbReference>
<dbReference type="EMBL" id="JARYGX010000003">
    <property type="protein sequence ID" value="MDH7451547.1"/>
    <property type="molecule type" value="Genomic_DNA"/>
</dbReference>
<dbReference type="Proteomes" id="UP001160550">
    <property type="component" value="Unassembled WGS sequence"/>
</dbReference>
<feature type="domain" description="PHB de-polymerase C-terminal" evidence="2">
    <location>
        <begin position="212"/>
        <end position="413"/>
    </location>
</feature>
<dbReference type="SUPFAM" id="SSF53474">
    <property type="entry name" value="alpha/beta-Hydrolases"/>
    <property type="match status" value="1"/>
</dbReference>
<dbReference type="PANTHER" id="PTHR36837">
    <property type="entry name" value="POLY(3-HYDROXYALKANOATE) POLYMERASE SUBUNIT PHAC"/>
    <property type="match status" value="1"/>
</dbReference>
<dbReference type="InterPro" id="IPR051321">
    <property type="entry name" value="PHA/PHB_synthase"/>
</dbReference>
<feature type="compositionally biased region" description="Basic and acidic residues" evidence="1">
    <location>
        <begin position="415"/>
        <end position="429"/>
    </location>
</feature>
<feature type="region of interest" description="Disordered" evidence="1">
    <location>
        <begin position="413"/>
        <end position="442"/>
    </location>
</feature>
<dbReference type="NCBIfam" id="TIGR01849">
    <property type="entry name" value="PHB_depoly_PhaZ"/>
    <property type="match status" value="1"/>
</dbReference>
<dbReference type="Pfam" id="PF06850">
    <property type="entry name" value="PHB_depo_C"/>
    <property type="match status" value="1"/>
</dbReference>
<gene>
    <name evidence="3" type="primary">phaZ</name>
    <name evidence="3" type="ORF">QF205_00430</name>
</gene>
<reference evidence="3" key="2">
    <citation type="submission" date="2023-04" db="EMBL/GenBank/DDBJ databases">
        <authorList>
            <person name="Sun J.-Q."/>
        </authorList>
    </citation>
    <scope>NUCLEOTIDE SEQUENCE</scope>
    <source>
        <strain evidence="3">CC-YY355</strain>
    </source>
</reference>
<evidence type="ECO:0000259" key="2">
    <source>
        <dbReference type="Pfam" id="PF06850"/>
    </source>
</evidence>
<feature type="compositionally biased region" description="Basic residues" evidence="1">
    <location>
        <begin position="430"/>
        <end position="442"/>
    </location>
</feature>
<evidence type="ECO:0000256" key="1">
    <source>
        <dbReference type="SAM" id="MobiDB-lite"/>
    </source>
</evidence>
<evidence type="ECO:0000313" key="3">
    <source>
        <dbReference type="EMBL" id="MDH7451547.1"/>
    </source>
</evidence>
<comment type="caution">
    <text evidence="3">The sequence shown here is derived from an EMBL/GenBank/DDBJ whole genome shotgun (WGS) entry which is preliminary data.</text>
</comment>